<comment type="caution">
    <text evidence="1">The sequence shown here is derived from an EMBL/GenBank/DDBJ whole genome shotgun (WGS) entry which is preliminary data.</text>
</comment>
<dbReference type="EMBL" id="BARS01003973">
    <property type="protein sequence ID" value="GAF71032.1"/>
    <property type="molecule type" value="Genomic_DNA"/>
</dbReference>
<gene>
    <name evidence="1" type="ORF">S01H1_07734</name>
</gene>
<dbReference type="AlphaFoldDB" id="X0S548"/>
<accession>X0S548</accession>
<proteinExistence type="predicted"/>
<sequence length="113" mass="12734">MPVLARVIEAAGISTVLVTMVPDLAERIGVPRIVGVEFPFGHTLGHAGEREEQMKVIGDALGVLRDARQPNAVEHLPYEWPDFERWKREWQASEPAPIIAFLLEQRRRARAAE</sequence>
<protein>
    <submittedName>
        <fullName evidence="1">Uncharacterized protein</fullName>
    </submittedName>
</protein>
<name>X0S548_9ZZZZ</name>
<organism evidence="1">
    <name type="scientific">marine sediment metagenome</name>
    <dbReference type="NCBI Taxonomy" id="412755"/>
    <lineage>
        <taxon>unclassified sequences</taxon>
        <taxon>metagenomes</taxon>
        <taxon>ecological metagenomes</taxon>
    </lineage>
</organism>
<reference evidence="1" key="1">
    <citation type="journal article" date="2014" name="Front. Microbiol.">
        <title>High frequency of phylogenetically diverse reductive dehalogenase-homologous genes in deep subseafloor sedimentary metagenomes.</title>
        <authorList>
            <person name="Kawai M."/>
            <person name="Futagami T."/>
            <person name="Toyoda A."/>
            <person name="Takaki Y."/>
            <person name="Nishi S."/>
            <person name="Hori S."/>
            <person name="Arai W."/>
            <person name="Tsubouchi T."/>
            <person name="Morono Y."/>
            <person name="Uchiyama I."/>
            <person name="Ito T."/>
            <person name="Fujiyama A."/>
            <person name="Inagaki F."/>
            <person name="Takami H."/>
        </authorList>
    </citation>
    <scope>NUCLEOTIDE SEQUENCE</scope>
    <source>
        <strain evidence="1">Expedition CK06-06</strain>
    </source>
</reference>
<evidence type="ECO:0000313" key="1">
    <source>
        <dbReference type="EMBL" id="GAF71032.1"/>
    </source>
</evidence>